<reference evidence="1" key="1">
    <citation type="submission" date="2021-02" db="EMBL/GenBank/DDBJ databases">
        <authorList>
            <person name="Dougan E. K."/>
            <person name="Rhodes N."/>
            <person name="Thang M."/>
            <person name="Chan C."/>
        </authorList>
    </citation>
    <scope>NUCLEOTIDE SEQUENCE</scope>
</reference>
<keyword evidence="2" id="KW-1185">Reference proteome</keyword>
<accession>A0A813EIV9</accession>
<evidence type="ECO:0000313" key="2">
    <source>
        <dbReference type="Proteomes" id="UP000654075"/>
    </source>
</evidence>
<proteinExistence type="predicted"/>
<dbReference type="AlphaFoldDB" id="A0A813EIV9"/>
<dbReference type="Proteomes" id="UP000654075">
    <property type="component" value="Unassembled WGS sequence"/>
</dbReference>
<dbReference type="EMBL" id="CAJNNV010009621">
    <property type="protein sequence ID" value="CAE8597596.1"/>
    <property type="molecule type" value="Genomic_DNA"/>
</dbReference>
<gene>
    <name evidence="1" type="ORF">PGLA1383_LOCUS16034</name>
</gene>
<protein>
    <submittedName>
        <fullName evidence="1">Uncharacterized protein</fullName>
    </submittedName>
</protein>
<organism evidence="1 2">
    <name type="scientific">Polarella glacialis</name>
    <name type="common">Dinoflagellate</name>
    <dbReference type="NCBI Taxonomy" id="89957"/>
    <lineage>
        <taxon>Eukaryota</taxon>
        <taxon>Sar</taxon>
        <taxon>Alveolata</taxon>
        <taxon>Dinophyceae</taxon>
        <taxon>Suessiales</taxon>
        <taxon>Suessiaceae</taxon>
        <taxon>Polarella</taxon>
    </lineage>
</organism>
<comment type="caution">
    <text evidence="1">The sequence shown here is derived from an EMBL/GenBank/DDBJ whole genome shotgun (WGS) entry which is preliminary data.</text>
</comment>
<evidence type="ECO:0000313" key="1">
    <source>
        <dbReference type="EMBL" id="CAE8597596.1"/>
    </source>
</evidence>
<dbReference type="OrthoDB" id="422008at2759"/>
<sequence length="147" mass="16396">MLVTHVDEFEGGCQKEFLDDAFAKTVKVLNFSKSELGQDGFPFRGRELKQPENGDVEVMMRNYATTMKPVTIERARRKQPEAAVTEEEEAQLMKVSGELQWITRQLCSDLAFQTSAVQSSRAGACVGDLVKMNQAEERTLSTGSATR</sequence>
<name>A0A813EIV9_POLGL</name>